<dbReference type="InterPro" id="IPR001296">
    <property type="entry name" value="Glyco_trans_1"/>
</dbReference>
<dbReference type="AlphaFoldDB" id="D9SJF1"/>
<keyword evidence="4" id="KW-1185">Reference proteome</keyword>
<reference evidence="3 4" key="1">
    <citation type="submission" date="2010-08" db="EMBL/GenBank/DDBJ databases">
        <title>Complete sequence of Gallionella capsiferriformans ES-2.</title>
        <authorList>
            <consortium name="US DOE Joint Genome Institute"/>
            <person name="Lucas S."/>
            <person name="Copeland A."/>
            <person name="Lapidus A."/>
            <person name="Cheng J.-F."/>
            <person name="Bruce D."/>
            <person name="Goodwin L."/>
            <person name="Pitluck S."/>
            <person name="Chertkov O."/>
            <person name="Davenport K.W."/>
            <person name="Detter J.C."/>
            <person name="Han C."/>
            <person name="Tapia R."/>
            <person name="Land M."/>
            <person name="Hauser L."/>
            <person name="Chang Y.-J."/>
            <person name="Jeffries C."/>
            <person name="Kyrpides N."/>
            <person name="Ivanova N."/>
            <person name="Mikhailova N."/>
            <person name="Shelobolina E.S."/>
            <person name="Picardal F."/>
            <person name="Roden E."/>
            <person name="Emerson D."/>
            <person name="Woyke T."/>
        </authorList>
    </citation>
    <scope>NUCLEOTIDE SEQUENCE [LARGE SCALE GENOMIC DNA]</scope>
    <source>
        <strain evidence="3 4">ES-2</strain>
    </source>
</reference>
<organism evidence="3 4">
    <name type="scientific">Gallionella capsiferriformans (strain ES-2)</name>
    <name type="common">Gallionella ferruginea capsiferriformans (strain ES-2)</name>
    <dbReference type="NCBI Taxonomy" id="395494"/>
    <lineage>
        <taxon>Bacteria</taxon>
        <taxon>Pseudomonadati</taxon>
        <taxon>Pseudomonadota</taxon>
        <taxon>Betaproteobacteria</taxon>
        <taxon>Nitrosomonadales</taxon>
        <taxon>Gallionellaceae</taxon>
        <taxon>Gallionella</taxon>
    </lineage>
</organism>
<dbReference type="Pfam" id="PF00534">
    <property type="entry name" value="Glycos_transf_1"/>
    <property type="match status" value="1"/>
</dbReference>
<keyword evidence="3" id="KW-0808">Transferase</keyword>
<dbReference type="EMBL" id="CP002159">
    <property type="protein sequence ID" value="ADL56339.1"/>
    <property type="molecule type" value="Genomic_DNA"/>
</dbReference>
<dbReference type="HOGENOM" id="CLU_009583_2_0_4"/>
<accession>D9SJF1</accession>
<gene>
    <name evidence="3" type="ordered locus">Galf_2337</name>
</gene>
<dbReference type="InterPro" id="IPR028098">
    <property type="entry name" value="Glyco_trans_4-like_N"/>
</dbReference>
<dbReference type="Gene3D" id="3.40.50.2000">
    <property type="entry name" value="Glycogen Phosphorylase B"/>
    <property type="match status" value="2"/>
</dbReference>
<evidence type="ECO:0000259" key="1">
    <source>
        <dbReference type="Pfam" id="PF00534"/>
    </source>
</evidence>
<evidence type="ECO:0000259" key="2">
    <source>
        <dbReference type="Pfam" id="PF13439"/>
    </source>
</evidence>
<dbReference type="PANTHER" id="PTHR45947">
    <property type="entry name" value="SULFOQUINOVOSYL TRANSFERASE SQD2"/>
    <property type="match status" value="1"/>
</dbReference>
<dbReference type="eggNOG" id="COG0438">
    <property type="taxonomic scope" value="Bacteria"/>
</dbReference>
<dbReference type="Proteomes" id="UP000001235">
    <property type="component" value="Chromosome"/>
</dbReference>
<dbReference type="InterPro" id="IPR050194">
    <property type="entry name" value="Glycosyltransferase_grp1"/>
</dbReference>
<dbReference type="KEGG" id="gca:Galf_2337"/>
<evidence type="ECO:0000313" key="3">
    <source>
        <dbReference type="EMBL" id="ADL56339.1"/>
    </source>
</evidence>
<dbReference type="OrthoDB" id="9802525at2"/>
<proteinExistence type="predicted"/>
<sequence>MKILFISDVYFPRVNGVSTSIQTFRHELRQLGHTVHLIAPEYPQKTADDTELVRIPARGVPMDPEDRFMSYRCVMEQLARLQNEHYDLIHVQTPFVAHYLGIKLAKLLNIPCIETYHTFFEEYLHHYIPLVPKQLMRQVAKRFSRHQGNSLHGMVVPSRPMLQVLKDYGITTPTEVIPTGIEPASFVPGNRASFREKYDIAQDRQVLLFVGRVAFEKNIGFLLGAVSEVRKTLPNILFVIAGEGPALKSLELDVRQMGLIDNVKFIGYLDRNTELNSCYRAADIFIFASRTETQGLVLLEAMAQGTAVVSTAELGTLDVLREGAGVWIAQETLQDFSDKIIKMLADSKTREALGRSGKEYAHDWSATRQAERMLTFYKTICKTSA</sequence>
<dbReference type="PANTHER" id="PTHR45947:SF3">
    <property type="entry name" value="SULFOQUINOVOSYL TRANSFERASE SQD2"/>
    <property type="match status" value="1"/>
</dbReference>
<dbReference type="STRING" id="395494.Galf_2337"/>
<dbReference type="RefSeq" id="WP_013294262.1">
    <property type="nucleotide sequence ID" value="NC_014394.1"/>
</dbReference>
<dbReference type="Pfam" id="PF13439">
    <property type="entry name" value="Glyco_transf_4"/>
    <property type="match status" value="1"/>
</dbReference>
<evidence type="ECO:0000313" key="4">
    <source>
        <dbReference type="Proteomes" id="UP000001235"/>
    </source>
</evidence>
<name>D9SJF1_GALCS</name>
<dbReference type="SUPFAM" id="SSF53756">
    <property type="entry name" value="UDP-Glycosyltransferase/glycogen phosphorylase"/>
    <property type="match status" value="1"/>
</dbReference>
<dbReference type="CAZy" id="GT4">
    <property type="family name" value="Glycosyltransferase Family 4"/>
</dbReference>
<protein>
    <submittedName>
        <fullName evidence="3">Glycosyl transferase group 1</fullName>
    </submittedName>
</protein>
<dbReference type="GO" id="GO:0016757">
    <property type="term" value="F:glycosyltransferase activity"/>
    <property type="evidence" value="ECO:0007669"/>
    <property type="project" value="InterPro"/>
</dbReference>
<feature type="domain" description="Glycosyl transferase family 1" evidence="1">
    <location>
        <begin position="191"/>
        <end position="359"/>
    </location>
</feature>
<feature type="domain" description="Glycosyltransferase subfamily 4-like N-terminal" evidence="2">
    <location>
        <begin position="14"/>
        <end position="183"/>
    </location>
</feature>